<keyword evidence="1" id="KW-0812">Transmembrane</keyword>
<sequence length="73" mass="8192">MLERMRKFPTAAYLTVTGFMSDLKKDERGLSGVVVSVLLILVAVLAIVLIWGLLKGQLQTWWDNITGESEKIK</sequence>
<feature type="transmembrane region" description="Helical" evidence="1">
    <location>
        <begin position="30"/>
        <end position="54"/>
    </location>
</feature>
<reference evidence="3" key="1">
    <citation type="submission" date="2018-12" db="EMBL/GenBank/DDBJ databases">
        <title>Genome sequence of Peanibacillus sp.</title>
        <authorList>
            <person name="Subramani G."/>
            <person name="Srinivasan S."/>
            <person name="Kim M.K."/>
        </authorList>
    </citation>
    <scope>NUCLEOTIDE SEQUENCE [LARGE SCALE GENOMIC DNA]</scope>
    <source>
        <strain evidence="3">18JY67-1</strain>
    </source>
</reference>
<keyword evidence="3" id="KW-1185">Reference proteome</keyword>
<accession>A0A3Q8X428</accession>
<keyword evidence="1" id="KW-1133">Transmembrane helix</keyword>
<dbReference type="RefSeq" id="WP_126015015.1">
    <property type="nucleotide sequence ID" value="NZ_CP034437.1"/>
</dbReference>
<name>A0A3Q8X428_9BACL</name>
<dbReference type="Proteomes" id="UP000272528">
    <property type="component" value="Chromosome"/>
</dbReference>
<evidence type="ECO:0000313" key="3">
    <source>
        <dbReference type="Proteomes" id="UP000272528"/>
    </source>
</evidence>
<evidence type="ECO:0000256" key="1">
    <source>
        <dbReference type="SAM" id="Phobius"/>
    </source>
</evidence>
<dbReference type="AlphaFoldDB" id="A0A3Q8X428"/>
<dbReference type="EMBL" id="CP034437">
    <property type="protein sequence ID" value="AZN39939.1"/>
    <property type="molecule type" value="Genomic_DNA"/>
</dbReference>
<keyword evidence="1" id="KW-0472">Membrane</keyword>
<organism evidence="2 3">
    <name type="scientific">Paenibacillus albus</name>
    <dbReference type="NCBI Taxonomy" id="2495582"/>
    <lineage>
        <taxon>Bacteria</taxon>
        <taxon>Bacillati</taxon>
        <taxon>Bacillota</taxon>
        <taxon>Bacilli</taxon>
        <taxon>Bacillales</taxon>
        <taxon>Paenibacillaceae</taxon>
        <taxon>Paenibacillus</taxon>
    </lineage>
</organism>
<dbReference type="KEGG" id="palb:EJC50_09970"/>
<gene>
    <name evidence="2" type="ORF">EJC50_09970</name>
</gene>
<protein>
    <submittedName>
        <fullName evidence="2">Uncharacterized protein</fullName>
    </submittedName>
</protein>
<evidence type="ECO:0000313" key="2">
    <source>
        <dbReference type="EMBL" id="AZN39939.1"/>
    </source>
</evidence>
<proteinExistence type="predicted"/>